<gene>
    <name evidence="2" type="ORF">ARMOST_19003</name>
</gene>
<evidence type="ECO:0000256" key="1">
    <source>
        <dbReference type="SAM" id="MobiDB-lite"/>
    </source>
</evidence>
<organism evidence="2 3">
    <name type="scientific">Armillaria ostoyae</name>
    <name type="common">Armillaria root rot fungus</name>
    <dbReference type="NCBI Taxonomy" id="47428"/>
    <lineage>
        <taxon>Eukaryota</taxon>
        <taxon>Fungi</taxon>
        <taxon>Dikarya</taxon>
        <taxon>Basidiomycota</taxon>
        <taxon>Agaricomycotina</taxon>
        <taxon>Agaricomycetes</taxon>
        <taxon>Agaricomycetidae</taxon>
        <taxon>Agaricales</taxon>
        <taxon>Marasmiineae</taxon>
        <taxon>Physalacriaceae</taxon>
        <taxon>Armillaria</taxon>
    </lineage>
</organism>
<feature type="region of interest" description="Disordered" evidence="1">
    <location>
        <begin position="1"/>
        <end position="33"/>
    </location>
</feature>
<evidence type="ECO:0000313" key="2">
    <source>
        <dbReference type="EMBL" id="SJL15503.1"/>
    </source>
</evidence>
<protein>
    <submittedName>
        <fullName evidence="2">Uncharacterized protein</fullName>
    </submittedName>
</protein>
<dbReference type="Proteomes" id="UP000219338">
    <property type="component" value="Unassembled WGS sequence"/>
</dbReference>
<feature type="compositionally biased region" description="Basic and acidic residues" evidence="1">
    <location>
        <begin position="60"/>
        <end position="75"/>
    </location>
</feature>
<dbReference type="EMBL" id="FUEG01000029">
    <property type="protein sequence ID" value="SJL15503.1"/>
    <property type="molecule type" value="Genomic_DNA"/>
</dbReference>
<sequence>MGSKATRFDSGSTDGAPQHNRVSKAAGVHTVNTPWTDYAAKSAARLTSHSVELAASPDSDYDHAPPEMHPKDDNGNLRIKGGSTDAQGSPDGDYRNEEHYCDSPSIFLARQRRNSHTVYSSGIIENPCRTVRVRVETPRTFLSRLLPYR</sequence>
<reference evidence="3" key="1">
    <citation type="journal article" date="2017" name="Nat. Ecol. Evol.">
        <title>Genome expansion and lineage-specific genetic innovations in the forest pathogenic fungi Armillaria.</title>
        <authorList>
            <person name="Sipos G."/>
            <person name="Prasanna A.N."/>
            <person name="Walter M.C."/>
            <person name="O'Connor E."/>
            <person name="Balint B."/>
            <person name="Krizsan K."/>
            <person name="Kiss B."/>
            <person name="Hess J."/>
            <person name="Varga T."/>
            <person name="Slot J."/>
            <person name="Riley R."/>
            <person name="Boka B."/>
            <person name="Rigling D."/>
            <person name="Barry K."/>
            <person name="Lee J."/>
            <person name="Mihaltcheva S."/>
            <person name="LaButti K."/>
            <person name="Lipzen A."/>
            <person name="Waldron R."/>
            <person name="Moloney N.M."/>
            <person name="Sperisen C."/>
            <person name="Kredics L."/>
            <person name="Vagvoelgyi C."/>
            <person name="Patrignani A."/>
            <person name="Fitzpatrick D."/>
            <person name="Nagy I."/>
            <person name="Doyle S."/>
            <person name="Anderson J.B."/>
            <person name="Grigoriev I.V."/>
            <person name="Gueldener U."/>
            <person name="Muensterkoetter M."/>
            <person name="Nagy L.G."/>
        </authorList>
    </citation>
    <scope>NUCLEOTIDE SEQUENCE [LARGE SCALE GENOMIC DNA]</scope>
    <source>
        <strain evidence="3">C18/9</strain>
    </source>
</reference>
<feature type="region of interest" description="Disordered" evidence="1">
    <location>
        <begin position="46"/>
        <end position="98"/>
    </location>
</feature>
<evidence type="ECO:0000313" key="3">
    <source>
        <dbReference type="Proteomes" id="UP000219338"/>
    </source>
</evidence>
<keyword evidence="3" id="KW-1185">Reference proteome</keyword>
<dbReference type="AlphaFoldDB" id="A0A284S3A5"/>
<accession>A0A284S3A5</accession>
<name>A0A284S3A5_ARMOS</name>
<proteinExistence type="predicted"/>